<dbReference type="GO" id="GO:0045735">
    <property type="term" value="F:nutrient reservoir activity"/>
    <property type="evidence" value="ECO:0007669"/>
    <property type="project" value="UniProtKB-KW"/>
</dbReference>
<dbReference type="SUPFAM" id="SSF47699">
    <property type="entry name" value="Bifunctional inhibitor/lipid-transfer protein/seed storage 2S albumin"/>
    <property type="match status" value="1"/>
</dbReference>
<dbReference type="SMART" id="SM00499">
    <property type="entry name" value="AAI"/>
    <property type="match status" value="1"/>
</dbReference>
<evidence type="ECO:0000256" key="5">
    <source>
        <dbReference type="SAM" id="SignalP"/>
    </source>
</evidence>
<evidence type="ECO:0000259" key="6">
    <source>
        <dbReference type="SMART" id="SM00499"/>
    </source>
</evidence>
<feature type="domain" description="Bifunctional inhibitor/plant lipid transfer protein/seed storage helical" evidence="6">
    <location>
        <begin position="40"/>
        <end position="151"/>
    </location>
</feature>
<evidence type="ECO:0000313" key="8">
    <source>
        <dbReference type="Proteomes" id="UP001177003"/>
    </source>
</evidence>
<protein>
    <recommendedName>
        <fullName evidence="6">Bifunctional inhibitor/plant lipid transfer protein/seed storage helical domain-containing protein</fullName>
    </recommendedName>
</protein>
<keyword evidence="4" id="KW-0175">Coiled coil</keyword>
<gene>
    <name evidence="7" type="ORF">LSALG_LOCUS36987</name>
</gene>
<keyword evidence="3" id="KW-0708">Seed storage protein</keyword>
<feature type="chain" id="PRO_5041368824" description="Bifunctional inhibitor/plant lipid transfer protein/seed storage helical domain-containing protein" evidence="5">
    <location>
        <begin position="21"/>
        <end position="151"/>
    </location>
</feature>
<organism evidence="7 8">
    <name type="scientific">Lactuca saligna</name>
    <name type="common">Willowleaf lettuce</name>
    <dbReference type="NCBI Taxonomy" id="75948"/>
    <lineage>
        <taxon>Eukaryota</taxon>
        <taxon>Viridiplantae</taxon>
        <taxon>Streptophyta</taxon>
        <taxon>Embryophyta</taxon>
        <taxon>Tracheophyta</taxon>
        <taxon>Spermatophyta</taxon>
        <taxon>Magnoliopsida</taxon>
        <taxon>eudicotyledons</taxon>
        <taxon>Gunneridae</taxon>
        <taxon>Pentapetalae</taxon>
        <taxon>asterids</taxon>
        <taxon>campanulids</taxon>
        <taxon>Asterales</taxon>
        <taxon>Asteraceae</taxon>
        <taxon>Cichorioideae</taxon>
        <taxon>Cichorieae</taxon>
        <taxon>Lactucinae</taxon>
        <taxon>Lactuca</taxon>
    </lineage>
</organism>
<dbReference type="EMBL" id="OX465084">
    <property type="protein sequence ID" value="CAI9298211.1"/>
    <property type="molecule type" value="Genomic_DNA"/>
</dbReference>
<proteinExistence type="inferred from homology"/>
<evidence type="ECO:0000256" key="3">
    <source>
        <dbReference type="ARBA" id="ARBA00023129"/>
    </source>
</evidence>
<dbReference type="InterPro" id="IPR036312">
    <property type="entry name" value="Bifun_inhib/LTP/seed_sf"/>
</dbReference>
<evidence type="ECO:0000313" key="7">
    <source>
        <dbReference type="EMBL" id="CAI9298211.1"/>
    </source>
</evidence>
<dbReference type="InterPro" id="IPR016140">
    <property type="entry name" value="Bifunc_inhib/LTP/seed_store"/>
</dbReference>
<dbReference type="Pfam" id="PF00234">
    <property type="entry name" value="Tryp_alpha_amyl"/>
    <property type="match status" value="1"/>
</dbReference>
<keyword evidence="2" id="KW-0758">Storage protein</keyword>
<reference evidence="7" key="1">
    <citation type="submission" date="2023-04" db="EMBL/GenBank/DDBJ databases">
        <authorList>
            <person name="Vijverberg K."/>
            <person name="Xiong W."/>
            <person name="Schranz E."/>
        </authorList>
    </citation>
    <scope>NUCLEOTIDE SEQUENCE</scope>
</reference>
<dbReference type="Gene3D" id="1.10.110.10">
    <property type="entry name" value="Plant lipid-transfer and hydrophobic proteins"/>
    <property type="match status" value="1"/>
</dbReference>
<evidence type="ECO:0000256" key="2">
    <source>
        <dbReference type="ARBA" id="ARBA00022761"/>
    </source>
</evidence>
<dbReference type="AlphaFoldDB" id="A0AA36EIL9"/>
<dbReference type="PANTHER" id="PTHR35496">
    <property type="entry name" value="2S SEED STORAGE PROTEIN 1-RELATED"/>
    <property type="match status" value="1"/>
</dbReference>
<dbReference type="Proteomes" id="UP001177003">
    <property type="component" value="Chromosome 8"/>
</dbReference>
<keyword evidence="5" id="KW-0732">Signal</keyword>
<name>A0AA36EIL9_LACSI</name>
<dbReference type="InterPro" id="IPR000617">
    <property type="entry name" value="Napin/2SS/CON"/>
</dbReference>
<feature type="coiled-coil region" evidence="4">
    <location>
        <begin position="93"/>
        <end position="120"/>
    </location>
</feature>
<comment type="similarity">
    <text evidence="1">Belongs to the 2S seed storage albumins family.</text>
</comment>
<dbReference type="PANTHER" id="PTHR35496:SF4">
    <property type="entry name" value="2S SULFUR-RICH SEED STORAGE PROTEIN 2-LIKE"/>
    <property type="match status" value="1"/>
</dbReference>
<keyword evidence="8" id="KW-1185">Reference proteome</keyword>
<evidence type="ECO:0000256" key="4">
    <source>
        <dbReference type="SAM" id="Coils"/>
    </source>
</evidence>
<sequence length="151" mass="17117">MAKLIVLTLAFTALVAFASAHDSSTIAEEGSSVSVPKQQCSQQLRRQRFNQCLSYVISTKEDGNWCCNLPICFICDKDPPGQGLEQCCNELQNVEEECQCEAMKEVYSQAQKQQQQWSQQQQGGKPQPKTQDLKQIVQNLWNQCKLQVKRC</sequence>
<accession>A0AA36EIL9</accession>
<evidence type="ECO:0000256" key="1">
    <source>
        <dbReference type="ARBA" id="ARBA00008262"/>
    </source>
</evidence>
<feature type="signal peptide" evidence="5">
    <location>
        <begin position="1"/>
        <end position="20"/>
    </location>
</feature>